<feature type="transmembrane region" description="Helical" evidence="2">
    <location>
        <begin position="137"/>
        <end position="155"/>
    </location>
</feature>
<evidence type="ECO:0000256" key="3">
    <source>
        <dbReference type="SAM" id="SignalP"/>
    </source>
</evidence>
<proteinExistence type="predicted"/>
<feature type="coiled-coil region" evidence="1">
    <location>
        <begin position="92"/>
        <end position="119"/>
    </location>
</feature>
<keyword evidence="5" id="KW-1185">Reference proteome</keyword>
<evidence type="ECO:0000256" key="2">
    <source>
        <dbReference type="SAM" id="Phobius"/>
    </source>
</evidence>
<comment type="caution">
    <text evidence="4">The sequence shown here is derived from an EMBL/GenBank/DDBJ whole genome shotgun (WGS) entry which is preliminary data.</text>
</comment>
<keyword evidence="3" id="KW-0732">Signal</keyword>
<evidence type="ECO:0000313" key="4">
    <source>
        <dbReference type="EMBL" id="MFD0835723.1"/>
    </source>
</evidence>
<gene>
    <name evidence="4" type="ORF">ACFQ0I_08115</name>
</gene>
<sequence>MTFTKPIALLIFLCSLSSFSQNTNSQDDNLSLDGGTLDNQFEYVITKSTGWNDERGQNYRVIKTFWLTKLKESTLDSIASLRKEFVSTNNTIKAQAKEIEDLKVNLTNYQNSLNKIKDEKDNVSVLGAQISKSSYSALMWSIIGFLLVALLFFIYKFNNSNAVTKHAKQVLQDLEDEYEEHRKTAVEREQKVRRQLQDEINKQKIVKPKK</sequence>
<evidence type="ECO:0000313" key="5">
    <source>
        <dbReference type="Proteomes" id="UP001597011"/>
    </source>
</evidence>
<protein>
    <submittedName>
        <fullName evidence="4">tRNA (Guanine-N1)-methyltransferase</fullName>
    </submittedName>
</protein>
<evidence type="ECO:0000256" key="1">
    <source>
        <dbReference type="SAM" id="Coils"/>
    </source>
</evidence>
<dbReference type="RefSeq" id="WP_379941112.1">
    <property type="nucleotide sequence ID" value="NZ_JBHTIB010000012.1"/>
</dbReference>
<feature type="signal peptide" evidence="3">
    <location>
        <begin position="1"/>
        <end position="20"/>
    </location>
</feature>
<keyword evidence="2" id="KW-1133">Transmembrane helix</keyword>
<feature type="coiled-coil region" evidence="1">
    <location>
        <begin position="164"/>
        <end position="206"/>
    </location>
</feature>
<keyword evidence="2" id="KW-0472">Membrane</keyword>
<reference evidence="5" key="1">
    <citation type="journal article" date="2019" name="Int. J. Syst. Evol. Microbiol.">
        <title>The Global Catalogue of Microorganisms (GCM) 10K type strain sequencing project: providing services to taxonomists for standard genome sequencing and annotation.</title>
        <authorList>
            <consortium name="The Broad Institute Genomics Platform"/>
            <consortium name="The Broad Institute Genome Sequencing Center for Infectious Disease"/>
            <person name="Wu L."/>
            <person name="Ma J."/>
        </authorList>
    </citation>
    <scope>NUCLEOTIDE SEQUENCE [LARGE SCALE GENOMIC DNA]</scope>
    <source>
        <strain evidence="5">CCUG 60529</strain>
    </source>
</reference>
<keyword evidence="1" id="KW-0175">Coiled coil</keyword>
<accession>A0ABW3BSJ3</accession>
<keyword evidence="2" id="KW-0812">Transmembrane</keyword>
<dbReference type="EMBL" id="JBHTIB010000012">
    <property type="protein sequence ID" value="MFD0835723.1"/>
    <property type="molecule type" value="Genomic_DNA"/>
</dbReference>
<organism evidence="4 5">
    <name type="scientific">Mariniflexile aquimaris</name>
    <dbReference type="NCBI Taxonomy" id="881009"/>
    <lineage>
        <taxon>Bacteria</taxon>
        <taxon>Pseudomonadati</taxon>
        <taxon>Bacteroidota</taxon>
        <taxon>Flavobacteriia</taxon>
        <taxon>Flavobacteriales</taxon>
        <taxon>Flavobacteriaceae</taxon>
        <taxon>Mariniflexile</taxon>
    </lineage>
</organism>
<dbReference type="Proteomes" id="UP001597011">
    <property type="component" value="Unassembled WGS sequence"/>
</dbReference>
<name>A0ABW3BSJ3_9FLAO</name>
<feature type="chain" id="PRO_5045850822" evidence="3">
    <location>
        <begin position="21"/>
        <end position="210"/>
    </location>
</feature>